<keyword evidence="2" id="KW-0238">DNA-binding</keyword>
<evidence type="ECO:0000256" key="1">
    <source>
        <dbReference type="ARBA" id="ARBA00023015"/>
    </source>
</evidence>
<dbReference type="AlphaFoldDB" id="A0A1Q2CQQ1"/>
<dbReference type="InterPro" id="IPR011663">
    <property type="entry name" value="UTRA"/>
</dbReference>
<proteinExistence type="predicted"/>
<dbReference type="PANTHER" id="PTHR44846">
    <property type="entry name" value="MANNOSYL-D-GLYCERATE TRANSPORT/METABOLISM SYSTEM REPRESSOR MNGR-RELATED"/>
    <property type="match status" value="1"/>
</dbReference>
<dbReference type="Pfam" id="PF00392">
    <property type="entry name" value="GntR"/>
    <property type="match status" value="1"/>
</dbReference>
<evidence type="ECO:0000256" key="3">
    <source>
        <dbReference type="ARBA" id="ARBA00023163"/>
    </source>
</evidence>
<dbReference type="EMBL" id="CP019606">
    <property type="protein sequence ID" value="AQP48437.1"/>
    <property type="molecule type" value="Genomic_DNA"/>
</dbReference>
<sequence>MVIAPKYQRIATTLRKRYRASPEGERLPSERTLAAEFDVSLMTVRQALNLLQDDGLVLRVLGKGTFVRHGVIAKGNSLTSFTEEMRVKGLEPSTRLLGVEFVRPDDDAVRALQLSRNERVLWMERLRLADGEPICVEVSQIPERLADGLIEAGERSLHEALAANDARPMTAERRIRATLASDREARILRVPPQDAILNIRHLFADGKGRLVQLADSSYRADRYQVLGTINRPTP</sequence>
<dbReference type="Gene3D" id="1.10.10.10">
    <property type="entry name" value="Winged helix-like DNA-binding domain superfamily/Winged helix DNA-binding domain"/>
    <property type="match status" value="1"/>
</dbReference>
<dbReference type="Gene3D" id="3.40.1410.10">
    <property type="entry name" value="Chorismate lyase-like"/>
    <property type="match status" value="1"/>
</dbReference>
<dbReference type="Pfam" id="PF07702">
    <property type="entry name" value="UTRA"/>
    <property type="match status" value="1"/>
</dbReference>
<feature type="domain" description="HTH gntR-type" evidence="4">
    <location>
        <begin position="4"/>
        <end position="70"/>
    </location>
</feature>
<evidence type="ECO:0000313" key="6">
    <source>
        <dbReference type="Proteomes" id="UP000188145"/>
    </source>
</evidence>
<dbReference type="SMART" id="SM00866">
    <property type="entry name" value="UTRA"/>
    <property type="match status" value="1"/>
</dbReference>
<evidence type="ECO:0000313" key="5">
    <source>
        <dbReference type="EMBL" id="AQP48437.1"/>
    </source>
</evidence>
<dbReference type="GO" id="GO:0045892">
    <property type="term" value="P:negative regulation of DNA-templated transcription"/>
    <property type="evidence" value="ECO:0007669"/>
    <property type="project" value="TreeGrafter"/>
</dbReference>
<dbReference type="STRING" id="1332264.BW730_13905"/>
<dbReference type="InterPro" id="IPR050679">
    <property type="entry name" value="Bact_HTH_transcr_reg"/>
</dbReference>
<dbReference type="SMART" id="SM00345">
    <property type="entry name" value="HTH_GNTR"/>
    <property type="match status" value="1"/>
</dbReference>
<dbReference type="KEGG" id="tes:BW730_13905"/>
<keyword evidence="6" id="KW-1185">Reference proteome</keyword>
<dbReference type="SUPFAM" id="SSF46785">
    <property type="entry name" value="Winged helix' DNA-binding domain"/>
    <property type="match status" value="1"/>
</dbReference>
<evidence type="ECO:0000259" key="4">
    <source>
        <dbReference type="PROSITE" id="PS50949"/>
    </source>
</evidence>
<dbReference type="PANTHER" id="PTHR44846:SF1">
    <property type="entry name" value="MANNOSYL-D-GLYCERATE TRANSPORT_METABOLISM SYSTEM REPRESSOR MNGR-RELATED"/>
    <property type="match status" value="1"/>
</dbReference>
<gene>
    <name evidence="5" type="ORF">BW730_13905</name>
</gene>
<dbReference type="PRINTS" id="PR00035">
    <property type="entry name" value="HTHGNTR"/>
</dbReference>
<reference evidence="6" key="1">
    <citation type="submission" date="2017-02" db="EMBL/GenBank/DDBJ databases">
        <title>Tessaracoccus aquaemaris sp. nov., isolated from the intestine of a Korean rockfish, Sebastes schlegelii, in a marine aquaculture pond.</title>
        <authorList>
            <person name="Tak E.J."/>
            <person name="Bae J.-W."/>
        </authorList>
    </citation>
    <scope>NUCLEOTIDE SEQUENCE [LARGE SCALE GENOMIC DNA]</scope>
    <source>
        <strain evidence="6">NSG39</strain>
    </source>
</reference>
<dbReference type="GO" id="GO:0003677">
    <property type="term" value="F:DNA binding"/>
    <property type="evidence" value="ECO:0007669"/>
    <property type="project" value="UniProtKB-KW"/>
</dbReference>
<accession>A0A1Q2CQQ1</accession>
<organism evidence="5 6">
    <name type="scientific">Tessaracoccus aquimaris</name>
    <dbReference type="NCBI Taxonomy" id="1332264"/>
    <lineage>
        <taxon>Bacteria</taxon>
        <taxon>Bacillati</taxon>
        <taxon>Actinomycetota</taxon>
        <taxon>Actinomycetes</taxon>
        <taxon>Propionibacteriales</taxon>
        <taxon>Propionibacteriaceae</taxon>
        <taxon>Tessaracoccus</taxon>
    </lineage>
</organism>
<dbReference type="SUPFAM" id="SSF64288">
    <property type="entry name" value="Chorismate lyase-like"/>
    <property type="match status" value="1"/>
</dbReference>
<dbReference type="InterPro" id="IPR028978">
    <property type="entry name" value="Chorismate_lyase_/UTRA_dom_sf"/>
</dbReference>
<dbReference type="GO" id="GO:0003700">
    <property type="term" value="F:DNA-binding transcription factor activity"/>
    <property type="evidence" value="ECO:0007669"/>
    <property type="project" value="InterPro"/>
</dbReference>
<dbReference type="InterPro" id="IPR036390">
    <property type="entry name" value="WH_DNA-bd_sf"/>
</dbReference>
<dbReference type="InterPro" id="IPR000524">
    <property type="entry name" value="Tscrpt_reg_HTH_GntR"/>
</dbReference>
<name>A0A1Q2CQQ1_9ACTN</name>
<keyword evidence="1" id="KW-0805">Transcription regulation</keyword>
<dbReference type="CDD" id="cd07377">
    <property type="entry name" value="WHTH_GntR"/>
    <property type="match status" value="1"/>
</dbReference>
<keyword evidence="3" id="KW-0804">Transcription</keyword>
<dbReference type="InterPro" id="IPR036388">
    <property type="entry name" value="WH-like_DNA-bd_sf"/>
</dbReference>
<evidence type="ECO:0000256" key="2">
    <source>
        <dbReference type="ARBA" id="ARBA00023125"/>
    </source>
</evidence>
<dbReference type="Proteomes" id="UP000188145">
    <property type="component" value="Chromosome"/>
</dbReference>
<dbReference type="PROSITE" id="PS50949">
    <property type="entry name" value="HTH_GNTR"/>
    <property type="match status" value="1"/>
</dbReference>
<protein>
    <recommendedName>
        <fullName evidence="4">HTH gntR-type domain-containing protein</fullName>
    </recommendedName>
</protein>